<feature type="non-terminal residue" evidence="1">
    <location>
        <position position="30"/>
    </location>
</feature>
<gene>
    <name evidence="1" type="ORF">METZ01_LOCUS56620</name>
</gene>
<dbReference type="AlphaFoldDB" id="A0A381SIF4"/>
<sequence length="30" mass="3596">QKKLGMEKYLFMTLSRYTASARVRPTKMLF</sequence>
<accession>A0A381SIF4</accession>
<name>A0A381SIF4_9ZZZZ</name>
<feature type="non-terminal residue" evidence="1">
    <location>
        <position position="1"/>
    </location>
</feature>
<proteinExistence type="predicted"/>
<protein>
    <submittedName>
        <fullName evidence="1">Uncharacterized protein</fullName>
    </submittedName>
</protein>
<evidence type="ECO:0000313" key="1">
    <source>
        <dbReference type="EMBL" id="SVA03766.1"/>
    </source>
</evidence>
<organism evidence="1">
    <name type="scientific">marine metagenome</name>
    <dbReference type="NCBI Taxonomy" id="408172"/>
    <lineage>
        <taxon>unclassified sequences</taxon>
        <taxon>metagenomes</taxon>
        <taxon>ecological metagenomes</taxon>
    </lineage>
</organism>
<dbReference type="EMBL" id="UINC01003148">
    <property type="protein sequence ID" value="SVA03766.1"/>
    <property type="molecule type" value="Genomic_DNA"/>
</dbReference>
<reference evidence="1" key="1">
    <citation type="submission" date="2018-05" db="EMBL/GenBank/DDBJ databases">
        <authorList>
            <person name="Lanie J.A."/>
            <person name="Ng W.-L."/>
            <person name="Kazmierczak K.M."/>
            <person name="Andrzejewski T.M."/>
            <person name="Davidsen T.M."/>
            <person name="Wayne K.J."/>
            <person name="Tettelin H."/>
            <person name="Glass J.I."/>
            <person name="Rusch D."/>
            <person name="Podicherti R."/>
            <person name="Tsui H.-C.T."/>
            <person name="Winkler M.E."/>
        </authorList>
    </citation>
    <scope>NUCLEOTIDE SEQUENCE</scope>
</reference>